<keyword evidence="1" id="KW-0472">Membrane</keyword>
<reference evidence="2 3" key="1">
    <citation type="submission" date="2019-06" db="EMBL/GenBank/DDBJ databases">
        <title>A complete genome sequence for Luteibacter pinisoli MAH-14.</title>
        <authorList>
            <person name="Baltrus D.A."/>
        </authorList>
    </citation>
    <scope>NUCLEOTIDE SEQUENCE [LARGE SCALE GENOMIC DNA]</scope>
    <source>
        <strain evidence="2 3">MAH-14</strain>
    </source>
</reference>
<evidence type="ECO:0000256" key="1">
    <source>
        <dbReference type="SAM" id="Phobius"/>
    </source>
</evidence>
<dbReference type="AlphaFoldDB" id="A0A4Y5Z3K6"/>
<feature type="transmembrane region" description="Helical" evidence="1">
    <location>
        <begin position="23"/>
        <end position="42"/>
    </location>
</feature>
<accession>A0A4Y5Z3K6</accession>
<gene>
    <name evidence="2" type="ORF">FIV34_11940</name>
</gene>
<protein>
    <submittedName>
        <fullName evidence="2">Uncharacterized protein</fullName>
    </submittedName>
</protein>
<dbReference type="Proteomes" id="UP000316093">
    <property type="component" value="Chromosome"/>
</dbReference>
<evidence type="ECO:0000313" key="2">
    <source>
        <dbReference type="EMBL" id="QDE39871.1"/>
    </source>
</evidence>
<name>A0A4Y5Z3K6_9GAMM</name>
<evidence type="ECO:0000313" key="3">
    <source>
        <dbReference type="Proteomes" id="UP000316093"/>
    </source>
</evidence>
<dbReference type="EMBL" id="CP041046">
    <property type="protein sequence ID" value="QDE39871.1"/>
    <property type="molecule type" value="Genomic_DNA"/>
</dbReference>
<keyword evidence="1" id="KW-1133">Transmembrane helix</keyword>
<feature type="transmembrane region" description="Helical" evidence="1">
    <location>
        <begin position="88"/>
        <end position="108"/>
    </location>
</feature>
<keyword evidence="1" id="KW-0812">Transmembrane</keyword>
<dbReference type="KEGG" id="lpy:FIV34_11940"/>
<sequence>MTTHAVMCILPSKYKDDTMLTDFLSDAGIGCLIGVVVGLPLWPDAKPDAFKWALALAFLVGVAFALWPARFPRFDASIAGLAGVLTPILWSLIHGAVCMLGALPGLIVSPGFRWVLRRVAGALGGR</sequence>
<organism evidence="2 3">
    <name type="scientific">Luteibacter pinisoli</name>
    <dbReference type="NCBI Taxonomy" id="2589080"/>
    <lineage>
        <taxon>Bacteria</taxon>
        <taxon>Pseudomonadati</taxon>
        <taxon>Pseudomonadota</taxon>
        <taxon>Gammaproteobacteria</taxon>
        <taxon>Lysobacterales</taxon>
        <taxon>Rhodanobacteraceae</taxon>
        <taxon>Luteibacter</taxon>
    </lineage>
</organism>
<keyword evidence="3" id="KW-1185">Reference proteome</keyword>
<dbReference type="RefSeq" id="WP_139983026.1">
    <property type="nucleotide sequence ID" value="NZ_CP041046.1"/>
</dbReference>
<feature type="transmembrane region" description="Helical" evidence="1">
    <location>
        <begin position="49"/>
        <end position="68"/>
    </location>
</feature>
<proteinExistence type="predicted"/>